<dbReference type="Pfam" id="PF11051">
    <property type="entry name" value="Mannosyl_trans3"/>
    <property type="match status" value="2"/>
</dbReference>
<dbReference type="EMBL" id="JAENGZ010000464">
    <property type="protein sequence ID" value="KAG6958826.1"/>
    <property type="molecule type" value="Genomic_DNA"/>
</dbReference>
<feature type="transmembrane region" description="Helical" evidence="11">
    <location>
        <begin position="39"/>
        <end position="58"/>
    </location>
</feature>
<evidence type="ECO:0000256" key="8">
    <source>
        <dbReference type="ARBA" id="ARBA00023136"/>
    </source>
</evidence>
<dbReference type="AlphaFoldDB" id="A0A8T1UC16"/>
<evidence type="ECO:0000256" key="5">
    <source>
        <dbReference type="ARBA" id="ARBA00022692"/>
    </source>
</evidence>
<dbReference type="PANTHER" id="PTHR31392:SF1">
    <property type="entry name" value="ALPHA-1,3-MANNOSYLTRANSFERASE MNN1-RELATED"/>
    <property type="match status" value="1"/>
</dbReference>
<keyword evidence="3" id="KW-0328">Glycosyltransferase</keyword>
<evidence type="ECO:0000313" key="12">
    <source>
        <dbReference type="EMBL" id="KAG6958826.1"/>
    </source>
</evidence>
<dbReference type="InterPro" id="IPR022751">
    <property type="entry name" value="Alpha_mannosyltransferase"/>
</dbReference>
<evidence type="ECO:0000256" key="6">
    <source>
        <dbReference type="ARBA" id="ARBA00022968"/>
    </source>
</evidence>
<name>A0A8T1UC16_9STRA</name>
<keyword evidence="7 11" id="KW-1133">Transmembrane helix</keyword>
<reference evidence="12" key="1">
    <citation type="submission" date="2021-01" db="EMBL/GenBank/DDBJ databases">
        <title>Phytophthora aleatoria, a newly-described species from Pinus radiata is distinct from Phytophthora cactorum isolates based on comparative genomics.</title>
        <authorList>
            <person name="Mcdougal R."/>
            <person name="Panda P."/>
            <person name="Williams N."/>
            <person name="Studholme D.J."/>
        </authorList>
    </citation>
    <scope>NUCLEOTIDE SEQUENCE</scope>
    <source>
        <strain evidence="12">NZFS 3830</strain>
    </source>
</reference>
<accession>A0A8T1UC16</accession>
<dbReference type="GO" id="GO:0006493">
    <property type="term" value="P:protein O-linked glycosylation"/>
    <property type="evidence" value="ECO:0007669"/>
    <property type="project" value="TreeGrafter"/>
</dbReference>
<proteinExistence type="inferred from homology"/>
<comment type="similarity">
    <text evidence="2">Belongs to the MNN1/MNT family.</text>
</comment>
<dbReference type="GO" id="GO:0005794">
    <property type="term" value="C:Golgi apparatus"/>
    <property type="evidence" value="ECO:0007669"/>
    <property type="project" value="TreeGrafter"/>
</dbReference>
<dbReference type="Proteomes" id="UP000688947">
    <property type="component" value="Unassembled WGS sequence"/>
</dbReference>
<dbReference type="PANTHER" id="PTHR31392">
    <property type="entry name" value="ALPHA-1,3-MANNOSYLTRANSFERASE MNN1-RELATED"/>
    <property type="match status" value="1"/>
</dbReference>
<feature type="region of interest" description="Disordered" evidence="10">
    <location>
        <begin position="1"/>
        <end position="20"/>
    </location>
</feature>
<keyword evidence="5 11" id="KW-0812">Transmembrane</keyword>
<evidence type="ECO:0000256" key="4">
    <source>
        <dbReference type="ARBA" id="ARBA00022679"/>
    </source>
</evidence>
<evidence type="ECO:0000256" key="7">
    <source>
        <dbReference type="ARBA" id="ARBA00022989"/>
    </source>
</evidence>
<dbReference type="VEuPathDB" id="FungiDB:PC110_g11203"/>
<evidence type="ECO:0000256" key="2">
    <source>
        <dbReference type="ARBA" id="ARBA00009105"/>
    </source>
</evidence>
<dbReference type="OrthoDB" id="430354at2759"/>
<dbReference type="VEuPathDB" id="FungiDB:PC110_g11204"/>
<evidence type="ECO:0000256" key="3">
    <source>
        <dbReference type="ARBA" id="ARBA00022676"/>
    </source>
</evidence>
<comment type="subcellular location">
    <subcellularLocation>
        <location evidence="1">Membrane</location>
        <topology evidence="1">Single-pass type II membrane protein</topology>
    </subcellularLocation>
</comment>
<evidence type="ECO:0000256" key="9">
    <source>
        <dbReference type="ARBA" id="ARBA00023180"/>
    </source>
</evidence>
<organism evidence="12 13">
    <name type="scientific">Phytophthora cactorum</name>
    <dbReference type="NCBI Taxonomy" id="29920"/>
    <lineage>
        <taxon>Eukaryota</taxon>
        <taxon>Sar</taxon>
        <taxon>Stramenopiles</taxon>
        <taxon>Oomycota</taxon>
        <taxon>Peronosporomycetes</taxon>
        <taxon>Peronosporales</taxon>
        <taxon>Peronosporaceae</taxon>
        <taxon>Phytophthora</taxon>
    </lineage>
</organism>
<keyword evidence="8 11" id="KW-0472">Membrane</keyword>
<evidence type="ECO:0000256" key="1">
    <source>
        <dbReference type="ARBA" id="ARBA00004606"/>
    </source>
</evidence>
<dbReference type="GO" id="GO:0000033">
    <property type="term" value="F:alpha-1,3-mannosyltransferase activity"/>
    <property type="evidence" value="ECO:0007669"/>
    <property type="project" value="TreeGrafter"/>
</dbReference>
<evidence type="ECO:0008006" key="14">
    <source>
        <dbReference type="Google" id="ProtNLM"/>
    </source>
</evidence>
<protein>
    <recommendedName>
        <fullName evidence="14">Nucleotide-diphospho-sugar transferase</fullName>
    </recommendedName>
</protein>
<keyword evidence="9" id="KW-0325">Glycoprotein</keyword>
<gene>
    <name evidence="12" type="ORF">JG687_00009148</name>
</gene>
<evidence type="ECO:0000313" key="13">
    <source>
        <dbReference type="Proteomes" id="UP000688947"/>
    </source>
</evidence>
<dbReference type="GO" id="GO:0016020">
    <property type="term" value="C:membrane"/>
    <property type="evidence" value="ECO:0007669"/>
    <property type="project" value="UniProtKB-SubCell"/>
</dbReference>
<evidence type="ECO:0000256" key="11">
    <source>
        <dbReference type="SAM" id="Phobius"/>
    </source>
</evidence>
<keyword evidence="6" id="KW-0735">Signal-anchor</keyword>
<sequence>MASVPPTPRPTEIDDDLQDIETQPLTGVKAPVSPYRRRLLLLLPLLVLSGVIMVAVMACYVDTSTNGTFHRFVFRQNADVSGTPHPGSSFYQRGKRFDVKVSRDRAVVLCMHDDVLAMGVSLIRELRCLGNEELIQVYHCGPDELSDDVIDLLLTVDNRLEIVDVCSDLASREVITEKMAGKFSNWWIKPLAVYHTYVRHAILMDVDDIIIEDPAILRDLEEYNKTGTTFFYDRVHANCKEFVNGDDGDGKYLSKLFSNFPYDRFNVTGGKNPSDHVLESYAYTGKTCHEMDSSLVLIDKERAGQTVMDIMLWFITKERFRFKYSFGDKETFWLSFEMAHVPYSFSPWGVSVVSSSPNKDAEKHPDSLCGSILQYLPDSGPDAEMLYINGKALLDPYPEGIDMITKMRSNNMFNTFPSLMTPRQERQVLNKSSHPDTKFFSECLIGLGGTLRPRVCSPVPDPIIGTGGVDFGTGNSVASVSSSATFLAVDVPVNVSHPNSQWYQRSGRFDETVGRDRGVVACMHDGVLPLGLSLVRELRCLGNRELIQVYHCGQQELSNTSQELLLGADDRLELVDVCSDLVERGVINDKMAEQFRSWWIKPLAMYHTDIRHVMLMDVDDIFVKNPAVLRDLEGYRTTGTTFFYDRVVKNCRKFMRGMDGSLQYMDNLISTFDYKRFHITGEAKPSENALKSFAFNNNTWTPHVPYFFSPWGVSVVSSSPNKDMQEHPDTLCGSILQYMPVDDSNPEMLYVNGKALVDPYPSEADSDQAFSPTVHHRVYVGLGSTPLPDSFAGALMRRRLHFLGVTTGVLGSLQHCETYELNF</sequence>
<evidence type="ECO:0000256" key="10">
    <source>
        <dbReference type="SAM" id="MobiDB-lite"/>
    </source>
</evidence>
<comment type="caution">
    <text evidence="12">The sequence shown here is derived from an EMBL/GenBank/DDBJ whole genome shotgun (WGS) entry which is preliminary data.</text>
</comment>
<keyword evidence="4" id="KW-0808">Transferase</keyword>